<name>A0A8J5L681_ZINOF</name>
<dbReference type="EMBL" id="JACMSC010000009">
    <property type="protein sequence ID" value="KAG6507893.1"/>
    <property type="molecule type" value="Genomic_DNA"/>
</dbReference>
<keyword evidence="1" id="KW-1133">Transmembrane helix</keyword>
<accession>A0A8J5L681</accession>
<keyword evidence="1" id="KW-0472">Membrane</keyword>
<dbReference type="Proteomes" id="UP000734854">
    <property type="component" value="Unassembled WGS sequence"/>
</dbReference>
<evidence type="ECO:0000313" key="2">
    <source>
        <dbReference type="EMBL" id="KAG6507893.1"/>
    </source>
</evidence>
<feature type="transmembrane region" description="Helical" evidence="1">
    <location>
        <begin position="559"/>
        <end position="586"/>
    </location>
</feature>
<evidence type="ECO:0000313" key="3">
    <source>
        <dbReference type="Proteomes" id="UP000734854"/>
    </source>
</evidence>
<organism evidence="2 3">
    <name type="scientific">Zingiber officinale</name>
    <name type="common">Ginger</name>
    <name type="synonym">Amomum zingiber</name>
    <dbReference type="NCBI Taxonomy" id="94328"/>
    <lineage>
        <taxon>Eukaryota</taxon>
        <taxon>Viridiplantae</taxon>
        <taxon>Streptophyta</taxon>
        <taxon>Embryophyta</taxon>
        <taxon>Tracheophyta</taxon>
        <taxon>Spermatophyta</taxon>
        <taxon>Magnoliopsida</taxon>
        <taxon>Liliopsida</taxon>
        <taxon>Zingiberales</taxon>
        <taxon>Zingiberaceae</taxon>
        <taxon>Zingiber</taxon>
    </lineage>
</organism>
<dbReference type="PANTHER" id="PTHR31170:SF25">
    <property type="entry name" value="BNAA09G04570D PROTEIN"/>
    <property type="match status" value="1"/>
</dbReference>
<dbReference type="InterPro" id="IPR004158">
    <property type="entry name" value="DUF247_pln"/>
</dbReference>
<proteinExistence type="predicted"/>
<keyword evidence="3" id="KW-1185">Reference proteome</keyword>
<dbReference type="PANTHER" id="PTHR31170">
    <property type="entry name" value="BNAC04G53230D PROTEIN"/>
    <property type="match status" value="1"/>
</dbReference>
<gene>
    <name evidence="2" type="ORF">ZIOFF_033246</name>
</gene>
<comment type="caution">
    <text evidence="2">The sequence shown here is derived from an EMBL/GenBank/DDBJ whole genome shotgun (WGS) entry which is preliminary data.</text>
</comment>
<reference evidence="2 3" key="1">
    <citation type="submission" date="2020-08" db="EMBL/GenBank/DDBJ databases">
        <title>Plant Genome Project.</title>
        <authorList>
            <person name="Zhang R.-G."/>
        </authorList>
    </citation>
    <scope>NUCLEOTIDE SEQUENCE [LARGE SCALE GENOMIC DNA]</scope>
    <source>
        <tissue evidence="2">Rhizome</tissue>
    </source>
</reference>
<sequence length="589" mass="67075">MTTVNHRNSQRKPCSDFRNLVVAAGGALHGRSFMLLGPCNAVCRRCCRVEQRQRCNLAVAESQGYFLWRAQPVEMNSWDQKAAATLQRPTVGREEEEADLNLWRTEKPTIFRVPEIIREADREAYEPNLISLGPYHRGVPRLQTMEKIKPQYLHSFLRRTNPPKSKDDCRNYIKKEELRVRSAYSEVFKMDSDRFVDMMLHDGCFVVEFLLRLYDRKDAPTKRPGVIIDDDDDVDDSIVNGEYDPILASSWTEYFVRLDMLLLENQLPLFLIRDLLSFVDPARAANSLKPLALQFFGGDFLPGRTKKLPEKLEAPVQKSCHILHLLHACIHPPKESKPPTNSQTRKLDLSGEKGYFGGGEQGGPRRRGSFLPSFRGDCGMKRNSCFDCCGQDQIEEDAIFTPLTPSTIPCARELKDAGIEIKRKKQTDSFLDVTFRDGRLEIPRIRAYNVSNAILRNLIAFEQLYPDRGTHVTDFTFLIDCLIDTAADVAILREAGILVSTMGCNKAAARLFNRICKKVVVDPKNGHLWRVFEEIPKHCEKRANKWRASLNHTYFGNPWTGISVVAAILLFILTTVQTVLAILTYVNPP</sequence>
<keyword evidence="1" id="KW-0812">Transmembrane</keyword>
<dbReference type="Pfam" id="PF03140">
    <property type="entry name" value="DUF247"/>
    <property type="match status" value="1"/>
</dbReference>
<dbReference type="AlphaFoldDB" id="A0A8J5L681"/>
<evidence type="ECO:0000256" key="1">
    <source>
        <dbReference type="SAM" id="Phobius"/>
    </source>
</evidence>
<protein>
    <submittedName>
        <fullName evidence="2">Uncharacterized protein</fullName>
    </submittedName>
</protein>